<feature type="transmembrane region" description="Helical" evidence="10">
    <location>
        <begin position="217"/>
        <end position="240"/>
    </location>
</feature>
<evidence type="ECO:0000256" key="5">
    <source>
        <dbReference type="ARBA" id="ARBA00022692"/>
    </source>
</evidence>
<dbReference type="PATRIC" id="fig|716541.4.peg.2669"/>
<dbReference type="Pfam" id="PF12792">
    <property type="entry name" value="CSS-motif"/>
    <property type="match status" value="1"/>
</dbReference>
<dbReference type="Gene3D" id="3.20.20.450">
    <property type="entry name" value="EAL domain"/>
    <property type="match status" value="1"/>
</dbReference>
<dbReference type="CDD" id="cd01948">
    <property type="entry name" value="EAL"/>
    <property type="match status" value="1"/>
</dbReference>
<organism evidence="12 13">
    <name type="scientific">Enterobacter cloacae subsp. cloacae (strain ATCC 13047 / DSM 30054 / NBRC 13535 / NCTC 10005 / WDCM 00083 / NCDC 279-56)</name>
    <dbReference type="NCBI Taxonomy" id="716541"/>
    <lineage>
        <taxon>Bacteria</taxon>
        <taxon>Pseudomonadati</taxon>
        <taxon>Pseudomonadota</taxon>
        <taxon>Gammaproteobacteria</taxon>
        <taxon>Enterobacterales</taxon>
        <taxon>Enterobacteriaceae</taxon>
        <taxon>Enterobacter</taxon>
        <taxon>Enterobacter cloacae complex</taxon>
    </lineage>
</organism>
<dbReference type="OrthoDB" id="675397at2"/>
<dbReference type="PANTHER" id="PTHR33121">
    <property type="entry name" value="CYCLIC DI-GMP PHOSPHODIESTERASE PDEF"/>
    <property type="match status" value="1"/>
</dbReference>
<feature type="domain" description="EAL" evidence="11">
    <location>
        <begin position="247"/>
        <end position="498"/>
    </location>
</feature>
<dbReference type="InterPro" id="IPR001633">
    <property type="entry name" value="EAL_dom"/>
</dbReference>
<name>A0A0H3CL66_ENTCC</name>
<gene>
    <name evidence="12" type="ordered locus">ECL_02493</name>
</gene>
<keyword evidence="3" id="KW-1003">Cell membrane</keyword>
<evidence type="ECO:0000256" key="2">
    <source>
        <dbReference type="ARBA" id="ARBA00012282"/>
    </source>
</evidence>
<dbReference type="STRING" id="716541.ECL_02493"/>
<accession>A0A0H3CL66</accession>
<dbReference type="EnsemblBacteria" id="ADF62036">
    <property type="protein sequence ID" value="ADF62036"/>
    <property type="gene ID" value="ECL_02493"/>
</dbReference>
<evidence type="ECO:0000256" key="10">
    <source>
        <dbReference type="SAM" id="Phobius"/>
    </source>
</evidence>
<dbReference type="eggNOG" id="COG4943">
    <property type="taxonomic scope" value="Bacteria"/>
</dbReference>
<comment type="catalytic activity">
    <reaction evidence="9">
        <text>3',3'-c-di-GMP + H2O = 5'-phosphoguanylyl(3'-&gt;5')guanosine + H(+)</text>
        <dbReference type="Rhea" id="RHEA:24902"/>
        <dbReference type="ChEBI" id="CHEBI:15377"/>
        <dbReference type="ChEBI" id="CHEBI:15378"/>
        <dbReference type="ChEBI" id="CHEBI:58754"/>
        <dbReference type="ChEBI" id="CHEBI:58805"/>
        <dbReference type="EC" id="3.1.4.52"/>
    </reaction>
</comment>
<evidence type="ECO:0000256" key="7">
    <source>
        <dbReference type="ARBA" id="ARBA00022989"/>
    </source>
</evidence>
<dbReference type="PROSITE" id="PS50883">
    <property type="entry name" value="EAL"/>
    <property type="match status" value="1"/>
</dbReference>
<dbReference type="SMART" id="SM00052">
    <property type="entry name" value="EAL"/>
    <property type="match status" value="1"/>
</dbReference>
<dbReference type="Proteomes" id="UP000002363">
    <property type="component" value="Chromosome"/>
</dbReference>
<evidence type="ECO:0000256" key="1">
    <source>
        <dbReference type="ARBA" id="ARBA00004651"/>
    </source>
</evidence>
<protein>
    <recommendedName>
        <fullName evidence="2">cyclic-guanylate-specific phosphodiesterase</fullName>
        <ecNumber evidence="2">3.1.4.52</ecNumber>
    </recommendedName>
</protein>
<sequence>MKKIIAVAIVSTILVILSLYAVNAVIISQQKDKQREIAQTLLHYSEGLSESIALALKEVTTRGCNQTSLDRYRKLKLDSPYFSDIGFVENGQVVCTAFWDKLATPVPLPTELHKTPRGFLLAQFSRKDFFTGNAAIYNNVIIFTSRYAYDKFTPVTANYALSTTTKDFDRTFFSVKPDVIKHHWPDSALFTLILTQCSTRWDICVTVKHYDAGLASLPVVVFILLTTILCFIWTAISLFFMRIYEDRFSLERTLVKAVKNNSISVNYQPIIRIQDKSIVGIEVLSRWRDYHRTDVSPELFIPLIKKIGLYRQYYINIIEKSLSEIAPLAIKHQLMISLNVGRTEIEDGQFIQTLRRECAFNHIPLSLIKVELSEKAVSSADILEGFCLELKKLGVRISIDDFGVKNSNLDRLSLLEYDEIKIDKSLVDGINEHYKQNIFAIFCDALARLNKTLVFEGVESETQYRFIADRYPDALIQGWYFSKSLTRSELAKKLTMRMPLRATRSPTD</sequence>
<keyword evidence="4" id="KW-0973">c-di-GMP</keyword>
<dbReference type="AlphaFoldDB" id="A0A0H3CL66"/>
<reference evidence="12 13" key="1">
    <citation type="journal article" date="2010" name="J. Bacteriol.">
        <title>Complete genome sequence of Enterobacter cloacae subsp. cloacae type strain ATCC 13047.</title>
        <authorList>
            <person name="Ren Y."/>
            <person name="Ren Y."/>
            <person name="Zhou Z."/>
            <person name="Guo X."/>
            <person name="Li Y."/>
            <person name="Feng L."/>
            <person name="Wang L."/>
        </authorList>
    </citation>
    <scope>NUCLEOTIDE SEQUENCE [LARGE SCALE GENOMIC DNA]</scope>
    <source>
        <strain evidence="13">ATCC 13047 / DSM 30054 / NBRC 13535 / NCTC 10005 / WDCM 00083 / NCDC 279-56</strain>
    </source>
</reference>
<keyword evidence="8 10" id="KW-0472">Membrane</keyword>
<evidence type="ECO:0000256" key="6">
    <source>
        <dbReference type="ARBA" id="ARBA00022801"/>
    </source>
</evidence>
<evidence type="ECO:0000256" key="4">
    <source>
        <dbReference type="ARBA" id="ARBA00022636"/>
    </source>
</evidence>
<evidence type="ECO:0000259" key="11">
    <source>
        <dbReference type="PROSITE" id="PS50883"/>
    </source>
</evidence>
<dbReference type="GO" id="GO:0005886">
    <property type="term" value="C:plasma membrane"/>
    <property type="evidence" value="ECO:0007669"/>
    <property type="project" value="UniProtKB-SubCell"/>
</dbReference>
<dbReference type="PANTHER" id="PTHR33121:SF70">
    <property type="entry name" value="SIGNALING PROTEIN YKOW"/>
    <property type="match status" value="1"/>
</dbReference>
<keyword evidence="5 10" id="KW-0812">Transmembrane</keyword>
<dbReference type="InterPro" id="IPR035919">
    <property type="entry name" value="EAL_sf"/>
</dbReference>
<dbReference type="Pfam" id="PF00563">
    <property type="entry name" value="EAL"/>
    <property type="match status" value="1"/>
</dbReference>
<dbReference type="HOGENOM" id="CLU_000445_131_1_6"/>
<evidence type="ECO:0000256" key="3">
    <source>
        <dbReference type="ARBA" id="ARBA00022475"/>
    </source>
</evidence>
<dbReference type="RefSeq" id="WP_013097072.1">
    <property type="nucleotide sequence ID" value="NC_014121.1"/>
</dbReference>
<evidence type="ECO:0000256" key="8">
    <source>
        <dbReference type="ARBA" id="ARBA00023136"/>
    </source>
</evidence>
<comment type="subcellular location">
    <subcellularLocation>
        <location evidence="1">Cell membrane</location>
        <topology evidence="1">Multi-pass membrane protein</topology>
    </subcellularLocation>
</comment>
<dbReference type="SUPFAM" id="SSF141868">
    <property type="entry name" value="EAL domain-like"/>
    <property type="match status" value="1"/>
</dbReference>
<dbReference type="KEGG" id="enc:ECL_02493"/>
<dbReference type="EMBL" id="CP001918">
    <property type="protein sequence ID" value="ADF62036.1"/>
    <property type="molecule type" value="Genomic_DNA"/>
</dbReference>
<evidence type="ECO:0000313" key="13">
    <source>
        <dbReference type="Proteomes" id="UP000002363"/>
    </source>
</evidence>
<keyword evidence="13" id="KW-1185">Reference proteome</keyword>
<keyword evidence="7 10" id="KW-1133">Transmembrane helix</keyword>
<dbReference type="EC" id="3.1.4.52" evidence="2"/>
<proteinExistence type="predicted"/>
<dbReference type="InterPro" id="IPR024744">
    <property type="entry name" value="CSS-motif_dom"/>
</dbReference>
<evidence type="ECO:0000256" key="9">
    <source>
        <dbReference type="ARBA" id="ARBA00034290"/>
    </source>
</evidence>
<dbReference type="InterPro" id="IPR050706">
    <property type="entry name" value="Cyclic-di-GMP_PDE-like"/>
</dbReference>
<keyword evidence="6" id="KW-0378">Hydrolase</keyword>
<evidence type="ECO:0000313" key="12">
    <source>
        <dbReference type="EMBL" id="ADF62036.1"/>
    </source>
</evidence>
<dbReference type="GO" id="GO:0071111">
    <property type="term" value="F:cyclic-guanylate-specific phosphodiesterase activity"/>
    <property type="evidence" value="ECO:0007669"/>
    <property type="project" value="UniProtKB-EC"/>
</dbReference>